<dbReference type="PANTHER" id="PTHR13135:SF0">
    <property type="entry name" value="PHOSPHORYLATED ADAPTER RNA EXPORT PROTEIN"/>
    <property type="match status" value="1"/>
</dbReference>
<comment type="caution">
    <text evidence="13">The sequence shown here is derived from an EMBL/GenBank/DDBJ whole genome shotgun (WGS) entry which is preliminary data.</text>
</comment>
<dbReference type="EMBL" id="CANHGI010000003">
    <property type="protein sequence ID" value="CAI5446500.1"/>
    <property type="molecule type" value="Genomic_DNA"/>
</dbReference>
<keyword evidence="7" id="KW-0694">RNA-binding</keyword>
<keyword evidence="8" id="KW-0653">Protein transport</keyword>
<dbReference type="GO" id="GO:0005634">
    <property type="term" value="C:nucleus"/>
    <property type="evidence" value="ECO:0007669"/>
    <property type="project" value="UniProtKB-SubCell"/>
</dbReference>
<evidence type="ECO:0000313" key="13">
    <source>
        <dbReference type="EMBL" id="CAI5446500.1"/>
    </source>
</evidence>
<dbReference type="GO" id="GO:0006408">
    <property type="term" value="P:snRNA export from nucleus"/>
    <property type="evidence" value="ECO:0007669"/>
    <property type="project" value="InterPro"/>
</dbReference>
<evidence type="ECO:0000256" key="3">
    <source>
        <dbReference type="ARBA" id="ARBA00006094"/>
    </source>
</evidence>
<comment type="similarity">
    <text evidence="3">Belongs to the PHAX family.</text>
</comment>
<accession>A0A9P1N3G3</accession>
<keyword evidence="9" id="KW-0539">Nucleus</keyword>
<evidence type="ECO:0000256" key="9">
    <source>
        <dbReference type="ARBA" id="ARBA00023242"/>
    </source>
</evidence>
<sequence length="121" mass="13770">MGEKDPATIKKIVTEIGVELSIKLFDETKEVERGGGMKTADGTRRRTPGGIFITLFKMDPNVTKEQKTRIFGDMRQVDKQKSRSRKRARDFGKKLEDVKKTMEEAAKPADVFDDEEVCEMV</sequence>
<evidence type="ECO:0000256" key="4">
    <source>
        <dbReference type="ARBA" id="ARBA00016856"/>
    </source>
</evidence>
<dbReference type="Gene3D" id="1.10.10.1440">
    <property type="entry name" value="PHAX RNA-binding domain"/>
    <property type="match status" value="1"/>
</dbReference>
<dbReference type="OrthoDB" id="20573at2759"/>
<dbReference type="Pfam" id="PF10258">
    <property type="entry name" value="PHAX_RNA-bd"/>
    <property type="match status" value="1"/>
</dbReference>
<keyword evidence="14" id="KW-1185">Reference proteome</keyword>
<organism evidence="13 14">
    <name type="scientific">Caenorhabditis angaria</name>
    <dbReference type="NCBI Taxonomy" id="860376"/>
    <lineage>
        <taxon>Eukaryota</taxon>
        <taxon>Metazoa</taxon>
        <taxon>Ecdysozoa</taxon>
        <taxon>Nematoda</taxon>
        <taxon>Chromadorea</taxon>
        <taxon>Rhabditida</taxon>
        <taxon>Rhabditina</taxon>
        <taxon>Rhabditomorpha</taxon>
        <taxon>Rhabditoidea</taxon>
        <taxon>Rhabditidae</taxon>
        <taxon>Peloderinae</taxon>
        <taxon>Caenorhabditis</taxon>
    </lineage>
</organism>
<evidence type="ECO:0000256" key="6">
    <source>
        <dbReference type="ARBA" id="ARBA00022490"/>
    </source>
</evidence>
<dbReference type="InterPro" id="IPR039047">
    <property type="entry name" value="PHAX"/>
</dbReference>
<feature type="region of interest" description="Disordered" evidence="11">
    <location>
        <begin position="74"/>
        <end position="94"/>
    </location>
</feature>
<evidence type="ECO:0000256" key="10">
    <source>
        <dbReference type="ARBA" id="ARBA00030834"/>
    </source>
</evidence>
<dbReference type="PANTHER" id="PTHR13135">
    <property type="entry name" value="CYTOSOLIC RESINIFERATOXIN BINDING PROTEIN RBP-26"/>
    <property type="match status" value="1"/>
</dbReference>
<dbReference type="GO" id="GO:0003723">
    <property type="term" value="F:RNA binding"/>
    <property type="evidence" value="ECO:0007669"/>
    <property type="project" value="UniProtKB-KW"/>
</dbReference>
<comment type="subcellular location">
    <subcellularLocation>
        <location evidence="2">Cytoplasm</location>
    </subcellularLocation>
    <subcellularLocation>
        <location evidence="1">Nucleus</location>
    </subcellularLocation>
</comment>
<evidence type="ECO:0000256" key="1">
    <source>
        <dbReference type="ARBA" id="ARBA00004123"/>
    </source>
</evidence>
<reference evidence="13" key="1">
    <citation type="submission" date="2022-11" db="EMBL/GenBank/DDBJ databases">
        <authorList>
            <person name="Kikuchi T."/>
        </authorList>
    </citation>
    <scope>NUCLEOTIDE SEQUENCE</scope>
    <source>
        <strain evidence="13">PS1010</strain>
    </source>
</reference>
<dbReference type="InterPro" id="IPR019385">
    <property type="entry name" value="PHAX_RNA-binding_domain"/>
</dbReference>
<feature type="domain" description="Phosphorylated adapter RNA export protein RNA-binding" evidence="12">
    <location>
        <begin position="1"/>
        <end position="75"/>
    </location>
</feature>
<gene>
    <name evidence="13" type="ORF">CAMP_LOCUS9137</name>
</gene>
<evidence type="ECO:0000256" key="11">
    <source>
        <dbReference type="SAM" id="MobiDB-lite"/>
    </source>
</evidence>
<evidence type="ECO:0000313" key="14">
    <source>
        <dbReference type="Proteomes" id="UP001152747"/>
    </source>
</evidence>
<keyword evidence="5" id="KW-0813">Transport</keyword>
<dbReference type="Proteomes" id="UP001152747">
    <property type="component" value="Unassembled WGS sequence"/>
</dbReference>
<evidence type="ECO:0000256" key="7">
    <source>
        <dbReference type="ARBA" id="ARBA00022884"/>
    </source>
</evidence>
<dbReference type="GO" id="GO:0005737">
    <property type="term" value="C:cytoplasm"/>
    <property type="evidence" value="ECO:0007669"/>
    <property type="project" value="UniProtKB-SubCell"/>
</dbReference>
<protein>
    <recommendedName>
        <fullName evidence="4">Phosphorylated adapter RNA export protein</fullName>
    </recommendedName>
    <alternativeName>
        <fullName evidence="10">RNA U small nuclear RNA export adapter protein</fullName>
    </alternativeName>
</protein>
<keyword evidence="6" id="KW-0963">Cytoplasm</keyword>
<evidence type="ECO:0000256" key="2">
    <source>
        <dbReference type="ARBA" id="ARBA00004496"/>
    </source>
</evidence>
<proteinExistence type="inferred from homology"/>
<evidence type="ECO:0000259" key="12">
    <source>
        <dbReference type="Pfam" id="PF10258"/>
    </source>
</evidence>
<evidence type="ECO:0000256" key="8">
    <source>
        <dbReference type="ARBA" id="ARBA00022927"/>
    </source>
</evidence>
<name>A0A9P1N3G3_9PELO</name>
<dbReference type="InterPro" id="IPR038092">
    <property type="entry name" value="PHAX_RNA-binding_sf"/>
</dbReference>
<dbReference type="GO" id="GO:0015031">
    <property type="term" value="P:protein transport"/>
    <property type="evidence" value="ECO:0007669"/>
    <property type="project" value="UniProtKB-KW"/>
</dbReference>
<evidence type="ECO:0000256" key="5">
    <source>
        <dbReference type="ARBA" id="ARBA00022448"/>
    </source>
</evidence>
<dbReference type="AlphaFoldDB" id="A0A9P1N3G3"/>